<keyword evidence="2" id="KW-1185">Reference proteome</keyword>
<reference evidence="1 2" key="1">
    <citation type="submission" date="2024-01" db="EMBL/GenBank/DDBJ databases">
        <title>The strains designed SYSU M86414 and SYSU M84420 isolated from the marine sediment in San Sha City (Hainan Province, China).</title>
        <authorList>
            <person name="Guo D."/>
        </authorList>
    </citation>
    <scope>NUCLEOTIDE SEQUENCE [LARGE SCALE GENOMIC DNA]</scope>
    <source>
        <strain evidence="1 2">SYSU M84420</strain>
    </source>
</reference>
<accession>A0ABU6IUD4</accession>
<sequence length="422" mass="47887">MKNLIVQTVILVILLSSCNDYSDHKIIVDKSNLHGVLDTVEIEVGVQGSQKLNYDIEIRYNGEFLAKDSVTSNSKPIFKKVKIDFGKLKEKTIDFSADLVKQGNIKLDFVLSNERKKIVIDSSIPMAFRLPPISQPLSISFGEGTADLISPLQKQIIEVRKKFPKYEDRTIHRIAFLSEVLRLNQKGLHLLNRVKSLKPVRKQFEINLNLTTDTIFKHTIIGRYPAINNSHYIGVDIEKIISDYVETRLDSIKSDWAGNKDGGGYFINYNSSSDYVGLIGIYLININQFGEYTFQQIASFISDTAPPRFSNSKYCSEPNNPDYEGIVCLYTEKFFGWSPFKVPFVGRAYGDIKSIYIDNKKVDFKIGEEIYFKKSVYLDGGYNRVPIKLIDGSGNVTESFIPITMEDMGDNNINNNISIDNN</sequence>
<dbReference type="Proteomes" id="UP001355298">
    <property type="component" value="Unassembled WGS sequence"/>
</dbReference>
<protein>
    <submittedName>
        <fullName evidence="1">Uncharacterized protein</fullName>
    </submittedName>
</protein>
<dbReference type="PROSITE" id="PS51257">
    <property type="entry name" value="PROKAR_LIPOPROTEIN"/>
    <property type="match status" value="1"/>
</dbReference>
<evidence type="ECO:0000313" key="2">
    <source>
        <dbReference type="Proteomes" id="UP001355298"/>
    </source>
</evidence>
<proteinExistence type="predicted"/>
<organism evidence="1 2">
    <name type="scientific">Flagellimonas halotolerans</name>
    <dbReference type="NCBI Taxonomy" id="3112164"/>
    <lineage>
        <taxon>Bacteria</taxon>
        <taxon>Pseudomonadati</taxon>
        <taxon>Bacteroidota</taxon>
        <taxon>Flavobacteriia</taxon>
        <taxon>Flavobacteriales</taxon>
        <taxon>Flavobacteriaceae</taxon>
        <taxon>Flagellimonas</taxon>
    </lineage>
</organism>
<comment type="caution">
    <text evidence="1">The sequence shown here is derived from an EMBL/GenBank/DDBJ whole genome shotgun (WGS) entry which is preliminary data.</text>
</comment>
<evidence type="ECO:0000313" key="1">
    <source>
        <dbReference type="EMBL" id="MEC4266691.1"/>
    </source>
</evidence>
<gene>
    <name evidence="1" type="ORF">VOP03_15145</name>
</gene>
<dbReference type="RefSeq" id="WP_326279814.1">
    <property type="nucleotide sequence ID" value="NZ_JAYKYV010000017.1"/>
</dbReference>
<name>A0ABU6IUD4_9FLAO</name>
<dbReference type="EMBL" id="JAYMGW010000017">
    <property type="protein sequence ID" value="MEC4266691.1"/>
    <property type="molecule type" value="Genomic_DNA"/>
</dbReference>